<dbReference type="Proteomes" id="UP000235005">
    <property type="component" value="Unassembled WGS sequence"/>
</dbReference>
<keyword evidence="7" id="KW-0406">Ion transport</keyword>
<dbReference type="PANTHER" id="PTHR43298">
    <property type="entry name" value="MULTIDRUG RESISTANCE PROTEIN NORM-RELATED"/>
    <property type="match status" value="1"/>
</dbReference>
<evidence type="ECO:0000313" key="11">
    <source>
        <dbReference type="EMBL" id="PLW67398.1"/>
    </source>
</evidence>
<dbReference type="NCBIfam" id="TIGR00797">
    <property type="entry name" value="matE"/>
    <property type="match status" value="1"/>
</dbReference>
<proteinExistence type="predicted"/>
<evidence type="ECO:0000256" key="8">
    <source>
        <dbReference type="ARBA" id="ARBA00023136"/>
    </source>
</evidence>
<keyword evidence="12" id="KW-1185">Reference proteome</keyword>
<dbReference type="PANTHER" id="PTHR43298:SF2">
    <property type="entry name" value="FMN_FAD EXPORTER YEEO-RELATED"/>
    <property type="match status" value="1"/>
</dbReference>
<dbReference type="CDD" id="cd13133">
    <property type="entry name" value="MATE_like_7"/>
    <property type="match status" value="1"/>
</dbReference>
<organism evidence="11 12">
    <name type="scientific">Pseudohalioglobus lutimaris</name>
    <dbReference type="NCBI Taxonomy" id="1737061"/>
    <lineage>
        <taxon>Bacteria</taxon>
        <taxon>Pseudomonadati</taxon>
        <taxon>Pseudomonadota</taxon>
        <taxon>Gammaproteobacteria</taxon>
        <taxon>Cellvibrionales</taxon>
        <taxon>Halieaceae</taxon>
        <taxon>Pseudohalioglobus</taxon>
    </lineage>
</organism>
<gene>
    <name evidence="11" type="ORF">C0039_17545</name>
</gene>
<feature type="transmembrane region" description="Helical" evidence="10">
    <location>
        <begin position="371"/>
        <end position="390"/>
    </location>
</feature>
<evidence type="ECO:0000256" key="7">
    <source>
        <dbReference type="ARBA" id="ARBA00023065"/>
    </source>
</evidence>
<evidence type="ECO:0000256" key="5">
    <source>
        <dbReference type="ARBA" id="ARBA00022692"/>
    </source>
</evidence>
<dbReference type="GO" id="GO:0006811">
    <property type="term" value="P:monoatomic ion transport"/>
    <property type="evidence" value="ECO:0007669"/>
    <property type="project" value="UniProtKB-KW"/>
</dbReference>
<evidence type="ECO:0000256" key="10">
    <source>
        <dbReference type="SAM" id="Phobius"/>
    </source>
</evidence>
<accession>A0A2N5WYV1</accession>
<protein>
    <recommendedName>
        <fullName evidence="9">Multidrug-efflux transporter</fullName>
    </recommendedName>
</protein>
<dbReference type="GO" id="GO:0005886">
    <property type="term" value="C:plasma membrane"/>
    <property type="evidence" value="ECO:0007669"/>
    <property type="project" value="UniProtKB-SubCell"/>
</dbReference>
<feature type="transmembrane region" description="Helical" evidence="10">
    <location>
        <begin position="70"/>
        <end position="92"/>
    </location>
</feature>
<keyword evidence="6 10" id="KW-1133">Transmembrane helix</keyword>
<evidence type="ECO:0000256" key="6">
    <source>
        <dbReference type="ARBA" id="ARBA00022989"/>
    </source>
</evidence>
<feature type="transmembrane region" description="Helical" evidence="10">
    <location>
        <begin position="173"/>
        <end position="193"/>
    </location>
</feature>
<evidence type="ECO:0000256" key="2">
    <source>
        <dbReference type="ARBA" id="ARBA00022448"/>
    </source>
</evidence>
<dbReference type="InterPro" id="IPR050222">
    <property type="entry name" value="MATE_MdtK"/>
</dbReference>
<dbReference type="Pfam" id="PF01554">
    <property type="entry name" value="MatE"/>
    <property type="match status" value="2"/>
</dbReference>
<keyword evidence="8 10" id="KW-0472">Membrane</keyword>
<sequence length="437" mass="48560">MVVSQGAFAVMVFTDRWFLAQIDAVHVASAMGGGVAAFFSMSLFIGLISYANALVAQYHGAGQMQRCPRVVTQGVIIAVCALPLLALIGIGMGQAFPHLGHDPLQVPLERAYYYTLMAGSFFQLIKICLASYFVGIGRTQVVMAVNIAGICLNIPLTWTLIFGRMGMPELGIVGAALGTIVAQFLVIGLYLTIYFHRQHRLRFAVMDSFVLDKGVMRRYLRLGTPSALESFMNTATFNIFLLMFQGYGVVQGASMAIVFNWDMLSFVPMMGLSIGVMTLIGRFVGAEDMERANQVISSGFILALSYSGLLALLFLIFRVELVEVFATDDAYFDEIRTLAPMMMIGLCTYMMADAVILIASGVLRGAGDTRWIMFTSTSLHWLMLVAQYFVIVRWKMDPLVSWWVFVAMLLTISTAYAVRLYRGRWRHPERLARVMQE</sequence>
<feature type="transmembrane region" description="Helical" evidence="10">
    <location>
        <begin position="239"/>
        <end position="259"/>
    </location>
</feature>
<dbReference type="EMBL" id="PKUS01000030">
    <property type="protein sequence ID" value="PLW67398.1"/>
    <property type="molecule type" value="Genomic_DNA"/>
</dbReference>
<keyword evidence="3" id="KW-0050">Antiport</keyword>
<dbReference type="PIRSF" id="PIRSF006603">
    <property type="entry name" value="DinF"/>
    <property type="match status" value="1"/>
</dbReference>
<name>A0A2N5WYV1_9GAMM</name>
<dbReference type="OrthoDB" id="9780160at2"/>
<feature type="transmembrane region" description="Helical" evidence="10">
    <location>
        <begin position="35"/>
        <end position="58"/>
    </location>
</feature>
<evidence type="ECO:0000313" key="12">
    <source>
        <dbReference type="Proteomes" id="UP000235005"/>
    </source>
</evidence>
<dbReference type="InterPro" id="IPR002528">
    <property type="entry name" value="MATE_fam"/>
</dbReference>
<keyword evidence="2" id="KW-0813">Transport</keyword>
<keyword evidence="5 10" id="KW-0812">Transmembrane</keyword>
<dbReference type="GO" id="GO:0042910">
    <property type="term" value="F:xenobiotic transmembrane transporter activity"/>
    <property type="evidence" value="ECO:0007669"/>
    <property type="project" value="InterPro"/>
</dbReference>
<evidence type="ECO:0000256" key="1">
    <source>
        <dbReference type="ARBA" id="ARBA00004429"/>
    </source>
</evidence>
<feature type="transmembrane region" description="Helical" evidence="10">
    <location>
        <begin position="296"/>
        <end position="317"/>
    </location>
</feature>
<dbReference type="GO" id="GO:0015297">
    <property type="term" value="F:antiporter activity"/>
    <property type="evidence" value="ECO:0007669"/>
    <property type="project" value="UniProtKB-KW"/>
</dbReference>
<dbReference type="InterPro" id="IPR048279">
    <property type="entry name" value="MdtK-like"/>
</dbReference>
<comment type="subcellular location">
    <subcellularLocation>
        <location evidence="1">Cell inner membrane</location>
        <topology evidence="1">Multi-pass membrane protein</topology>
    </subcellularLocation>
</comment>
<evidence type="ECO:0000256" key="4">
    <source>
        <dbReference type="ARBA" id="ARBA00022475"/>
    </source>
</evidence>
<feature type="transmembrane region" description="Helical" evidence="10">
    <location>
        <begin position="402"/>
        <end position="421"/>
    </location>
</feature>
<evidence type="ECO:0000256" key="9">
    <source>
        <dbReference type="ARBA" id="ARBA00031636"/>
    </source>
</evidence>
<feature type="transmembrane region" description="Helical" evidence="10">
    <location>
        <begin position="337"/>
        <end position="359"/>
    </location>
</feature>
<feature type="transmembrane region" description="Helical" evidence="10">
    <location>
        <begin position="112"/>
        <end position="134"/>
    </location>
</feature>
<evidence type="ECO:0000256" key="3">
    <source>
        <dbReference type="ARBA" id="ARBA00022449"/>
    </source>
</evidence>
<feature type="transmembrane region" description="Helical" evidence="10">
    <location>
        <begin position="141"/>
        <end position="161"/>
    </location>
</feature>
<reference evidence="11 12" key="1">
    <citation type="submission" date="2018-01" db="EMBL/GenBank/DDBJ databases">
        <title>The draft genome sequence of Halioglobus lutimaris HF004.</title>
        <authorList>
            <person name="Du Z.-J."/>
            <person name="Shi M.-J."/>
        </authorList>
    </citation>
    <scope>NUCLEOTIDE SEQUENCE [LARGE SCALE GENOMIC DNA]</scope>
    <source>
        <strain evidence="11 12">HF004</strain>
    </source>
</reference>
<comment type="caution">
    <text evidence="11">The sequence shown here is derived from an EMBL/GenBank/DDBJ whole genome shotgun (WGS) entry which is preliminary data.</text>
</comment>
<dbReference type="AlphaFoldDB" id="A0A2N5WYV1"/>
<keyword evidence="4" id="KW-1003">Cell membrane</keyword>
<feature type="transmembrane region" description="Helical" evidence="10">
    <location>
        <begin position="265"/>
        <end position="284"/>
    </location>
</feature>